<name>A0ABT3WS01_9CORY</name>
<keyword evidence="1" id="KW-0813">Transport</keyword>
<sequence length="356" mass="36773">MPTRRTPHLAVALVAALTLAACNSTGDDTADSVDSSQAVSSPSKGNSGDGGESGGSGDSSASADETRTVHHEVGTAEVPVSPVKVVAFDDNAGIAALAAGIRPSVVYTSSSDVGSDAILEAAGVEIREAAALELPPMEEIQALGADMFVGTGAVGPVGQQFDKLNDIAGTVVLPITGPWEELVRSNGELLGADPGVTDRQIGAIRSRLEAAAAASDDRTISLLGNTFGTSNFTMPPAAPSSTLIKEAGFDRPEFQRQEAEGYAVTLSDELLPRQDADILVLPEGTYYDADALLALPTARTLQGEQVRTLAELWLVATPFAFYGIATDLEAIATGKPVTTEDTIGDLWDDFAAETEI</sequence>
<dbReference type="InterPro" id="IPR051313">
    <property type="entry name" value="Bact_iron-sidero_bind"/>
</dbReference>
<proteinExistence type="predicted"/>
<keyword evidence="6" id="KW-1185">Reference proteome</keyword>
<dbReference type="PANTHER" id="PTHR30532">
    <property type="entry name" value="IRON III DICITRATE-BINDING PERIPLASMIC PROTEIN"/>
    <property type="match status" value="1"/>
</dbReference>
<comment type="caution">
    <text evidence="5">The sequence shown here is derived from an EMBL/GenBank/DDBJ whole genome shotgun (WGS) entry which is preliminary data.</text>
</comment>
<feature type="compositionally biased region" description="Gly residues" evidence="3">
    <location>
        <begin position="47"/>
        <end position="57"/>
    </location>
</feature>
<dbReference type="PROSITE" id="PS51257">
    <property type="entry name" value="PROKAR_LIPOPROTEIN"/>
    <property type="match status" value="1"/>
</dbReference>
<evidence type="ECO:0000313" key="6">
    <source>
        <dbReference type="Proteomes" id="UP001081709"/>
    </source>
</evidence>
<feature type="signal peptide" evidence="4">
    <location>
        <begin position="1"/>
        <end position="20"/>
    </location>
</feature>
<evidence type="ECO:0000256" key="4">
    <source>
        <dbReference type="SAM" id="SignalP"/>
    </source>
</evidence>
<feature type="chain" id="PRO_5045525154" description="ABC transporter substrate-binding protein" evidence="4">
    <location>
        <begin position="21"/>
        <end position="356"/>
    </location>
</feature>
<evidence type="ECO:0000313" key="5">
    <source>
        <dbReference type="EMBL" id="MCX7444975.1"/>
    </source>
</evidence>
<dbReference type="EMBL" id="JAPMKV010000003">
    <property type="protein sequence ID" value="MCX7444975.1"/>
    <property type="molecule type" value="Genomic_DNA"/>
</dbReference>
<reference evidence="5" key="1">
    <citation type="submission" date="2022-11" db="EMBL/GenBank/DDBJ databases">
        <title>Corynebacterium sp. isolated from Penguins.</title>
        <authorList>
            <person name="Sedlar K."/>
            <person name="Svec P."/>
        </authorList>
    </citation>
    <scope>NUCLEOTIDE SEQUENCE</scope>
    <source>
        <strain evidence="5">P7003</strain>
    </source>
</reference>
<protein>
    <recommendedName>
        <fullName evidence="7">ABC transporter substrate-binding protein</fullName>
    </recommendedName>
</protein>
<feature type="region of interest" description="Disordered" evidence="3">
    <location>
        <begin position="25"/>
        <end position="75"/>
    </location>
</feature>
<accession>A0ABT3WS01</accession>
<dbReference type="Proteomes" id="UP001081709">
    <property type="component" value="Unassembled WGS sequence"/>
</dbReference>
<dbReference type="RefSeq" id="WP_267186559.1">
    <property type="nucleotide sequence ID" value="NZ_JAPMKV010000003.1"/>
</dbReference>
<evidence type="ECO:0000256" key="2">
    <source>
        <dbReference type="ARBA" id="ARBA00022729"/>
    </source>
</evidence>
<keyword evidence="2 4" id="KW-0732">Signal</keyword>
<dbReference type="SUPFAM" id="SSF53807">
    <property type="entry name" value="Helical backbone' metal receptor"/>
    <property type="match status" value="1"/>
</dbReference>
<evidence type="ECO:0000256" key="1">
    <source>
        <dbReference type="ARBA" id="ARBA00022448"/>
    </source>
</evidence>
<dbReference type="Gene3D" id="3.40.50.1980">
    <property type="entry name" value="Nitrogenase molybdenum iron protein domain"/>
    <property type="match status" value="2"/>
</dbReference>
<feature type="compositionally biased region" description="Basic and acidic residues" evidence="3">
    <location>
        <begin position="64"/>
        <end position="74"/>
    </location>
</feature>
<feature type="compositionally biased region" description="Low complexity" evidence="3">
    <location>
        <begin position="32"/>
        <end position="43"/>
    </location>
</feature>
<organism evidence="5 6">
    <name type="scientific">Corynebacterium pygosceleis</name>
    <dbReference type="NCBI Taxonomy" id="2800406"/>
    <lineage>
        <taxon>Bacteria</taxon>
        <taxon>Bacillati</taxon>
        <taxon>Actinomycetota</taxon>
        <taxon>Actinomycetes</taxon>
        <taxon>Mycobacteriales</taxon>
        <taxon>Corynebacteriaceae</taxon>
        <taxon>Corynebacterium</taxon>
    </lineage>
</organism>
<gene>
    <name evidence="5" type="ORF">OS125_06900</name>
</gene>
<evidence type="ECO:0000256" key="3">
    <source>
        <dbReference type="SAM" id="MobiDB-lite"/>
    </source>
</evidence>
<dbReference type="PANTHER" id="PTHR30532:SF24">
    <property type="entry name" value="FERRIC ENTEROBACTIN-BINDING PERIPLASMIC PROTEIN FEPB"/>
    <property type="match status" value="1"/>
</dbReference>
<evidence type="ECO:0008006" key="7">
    <source>
        <dbReference type="Google" id="ProtNLM"/>
    </source>
</evidence>